<organism evidence="1 2">
    <name type="scientific">Alkalihalobacterium chitinilyticum</name>
    <dbReference type="NCBI Taxonomy" id="2980103"/>
    <lineage>
        <taxon>Bacteria</taxon>
        <taxon>Bacillati</taxon>
        <taxon>Bacillota</taxon>
        <taxon>Bacilli</taxon>
        <taxon>Bacillales</taxon>
        <taxon>Bacillaceae</taxon>
        <taxon>Alkalihalobacterium</taxon>
    </lineage>
</organism>
<proteinExistence type="predicted"/>
<name>A0ABT5VK25_9BACI</name>
<protein>
    <recommendedName>
        <fullName evidence="3">Uracil-DNA glycosylase-like domain-containing protein</fullName>
    </recommendedName>
</protein>
<dbReference type="RefSeq" id="WP_275119388.1">
    <property type="nucleotide sequence ID" value="NZ_JAOTPO010000011.1"/>
</dbReference>
<dbReference type="EMBL" id="JAOTPO010000011">
    <property type="protein sequence ID" value="MDE5414778.1"/>
    <property type="molecule type" value="Genomic_DNA"/>
</dbReference>
<evidence type="ECO:0000313" key="1">
    <source>
        <dbReference type="EMBL" id="MDE5414778.1"/>
    </source>
</evidence>
<evidence type="ECO:0000313" key="2">
    <source>
        <dbReference type="Proteomes" id="UP001148125"/>
    </source>
</evidence>
<reference evidence="1" key="1">
    <citation type="submission" date="2024-05" db="EMBL/GenBank/DDBJ databases">
        <title>Alkalihalobacillus sp. strain MEB203 novel alkaliphilic bacterium from Lonar Lake, India.</title>
        <authorList>
            <person name="Joshi A."/>
            <person name="Thite S."/>
            <person name="Mengade P."/>
        </authorList>
    </citation>
    <scope>NUCLEOTIDE SEQUENCE</scope>
    <source>
        <strain evidence="1">MEB 203</strain>
    </source>
</reference>
<accession>A0ABT5VK25</accession>
<evidence type="ECO:0008006" key="3">
    <source>
        <dbReference type="Google" id="ProtNLM"/>
    </source>
</evidence>
<comment type="caution">
    <text evidence="1">The sequence shown here is derived from an EMBL/GenBank/DDBJ whole genome shotgun (WGS) entry which is preliminary data.</text>
</comment>
<keyword evidence="2" id="KW-1185">Reference proteome</keyword>
<gene>
    <name evidence="1" type="ORF">N7Z68_15575</name>
</gene>
<sequence>MIIPAGKAVSEVLRLLVAEGKIHNQTILYDFPHPSGANGHRRKQYEEKKDWFKTKLEGHFD</sequence>
<dbReference type="Proteomes" id="UP001148125">
    <property type="component" value="Unassembled WGS sequence"/>
</dbReference>